<name>A0A484GPD8_SOUCH</name>
<dbReference type="Proteomes" id="UP000295264">
    <property type="component" value="Unassembled WGS sequence"/>
</dbReference>
<proteinExistence type="predicted"/>
<feature type="non-terminal residue" evidence="2">
    <location>
        <position position="40"/>
    </location>
</feature>
<protein>
    <submittedName>
        <fullName evidence="2">Uncharacterized protein</fullName>
    </submittedName>
</protein>
<reference evidence="2 3" key="1">
    <citation type="journal article" date="2018" name="Genomics">
        <title>Molecular footprints of inshore aquatic adaptation in Indo-Pacific humpback dolphin (Sousa chinensis).</title>
        <authorList>
            <person name="Ming Y."/>
            <person name="Jian J."/>
            <person name="Yu F."/>
            <person name="Yu X."/>
            <person name="Wang J."/>
            <person name="Liu W."/>
        </authorList>
    </citation>
    <scope>NUCLEOTIDE SEQUENCE [LARGE SCALE GENOMIC DNA]</scope>
    <source>
        <strain evidence="2">MY-2018</strain>
        <tissue evidence="2">Skin</tissue>
    </source>
</reference>
<accession>A0A484GPD8</accession>
<dbReference type="EMBL" id="QWLN02005217">
    <property type="protein sequence ID" value="TEA37634.1"/>
    <property type="molecule type" value="Genomic_DNA"/>
</dbReference>
<keyword evidence="3" id="KW-1185">Reference proteome</keyword>
<dbReference type="AlphaFoldDB" id="A0A484GPD8"/>
<sequence length="40" mass="4144">WLRLCSPNAGGLGSIPGQGTRSHMPQLKTLHAAMTIPCAA</sequence>
<gene>
    <name evidence="2" type="ORF">DBR06_SOUSAS5310072</name>
</gene>
<organism evidence="2 3">
    <name type="scientific">Sousa chinensis</name>
    <name type="common">Indo-pacific humpbacked dolphin</name>
    <name type="synonym">Steno chinensis</name>
    <dbReference type="NCBI Taxonomy" id="103600"/>
    <lineage>
        <taxon>Eukaryota</taxon>
        <taxon>Metazoa</taxon>
        <taxon>Chordata</taxon>
        <taxon>Craniata</taxon>
        <taxon>Vertebrata</taxon>
        <taxon>Euteleostomi</taxon>
        <taxon>Mammalia</taxon>
        <taxon>Eutheria</taxon>
        <taxon>Laurasiatheria</taxon>
        <taxon>Artiodactyla</taxon>
        <taxon>Whippomorpha</taxon>
        <taxon>Cetacea</taxon>
        <taxon>Odontoceti</taxon>
        <taxon>Delphinidae</taxon>
        <taxon>Sousa</taxon>
    </lineage>
</organism>
<feature type="region of interest" description="Disordered" evidence="1">
    <location>
        <begin position="1"/>
        <end position="22"/>
    </location>
</feature>
<feature type="non-terminal residue" evidence="2">
    <location>
        <position position="1"/>
    </location>
</feature>
<evidence type="ECO:0000313" key="3">
    <source>
        <dbReference type="Proteomes" id="UP000295264"/>
    </source>
</evidence>
<evidence type="ECO:0000313" key="2">
    <source>
        <dbReference type="EMBL" id="TEA37634.1"/>
    </source>
</evidence>
<comment type="caution">
    <text evidence="2">The sequence shown here is derived from an EMBL/GenBank/DDBJ whole genome shotgun (WGS) entry which is preliminary data.</text>
</comment>
<evidence type="ECO:0000256" key="1">
    <source>
        <dbReference type="SAM" id="MobiDB-lite"/>
    </source>
</evidence>